<dbReference type="InterPro" id="IPR051049">
    <property type="entry name" value="Dienelactone_hydrolase-like"/>
</dbReference>
<dbReference type="KEGG" id="syw:SYNW0092"/>
<dbReference type="Pfam" id="PF01738">
    <property type="entry name" value="DLH"/>
    <property type="match status" value="1"/>
</dbReference>
<organism evidence="2 3">
    <name type="scientific">Parasynechococcus marenigrum (strain WH8102)</name>
    <dbReference type="NCBI Taxonomy" id="84588"/>
    <lineage>
        <taxon>Bacteria</taxon>
        <taxon>Bacillati</taxon>
        <taxon>Cyanobacteriota</taxon>
        <taxon>Cyanophyceae</taxon>
        <taxon>Synechococcales</taxon>
        <taxon>Prochlorococcaceae</taxon>
        <taxon>Parasynechococcus</taxon>
        <taxon>Parasynechococcus marenigrum</taxon>
    </lineage>
</organism>
<gene>
    <name evidence="2" type="ordered locus">SYNW0092</name>
</gene>
<proteinExistence type="predicted"/>
<reference evidence="2 3" key="1">
    <citation type="journal article" date="2003" name="Nature">
        <title>The genome of a motile marine Synechococcus.</title>
        <authorList>
            <person name="Palenik B."/>
            <person name="Brahamsha B."/>
            <person name="Larimer F."/>
            <person name="Land M."/>
            <person name="Hauser L."/>
            <person name="Chain P."/>
            <person name="Lamerdin J."/>
            <person name="Regala W."/>
            <person name="Allen E.A."/>
            <person name="McCarren J."/>
            <person name="Paulsen I."/>
            <person name="Dufresne A."/>
            <person name="Partensky F."/>
            <person name="Webb E."/>
            <person name="Waterbury J."/>
        </authorList>
    </citation>
    <scope>NUCLEOTIDE SEQUENCE [LARGE SCALE GENOMIC DNA]</scope>
    <source>
        <strain evidence="2 3">WH8102</strain>
    </source>
</reference>
<evidence type="ECO:0000313" key="2">
    <source>
        <dbReference type="EMBL" id="CAE06607.1"/>
    </source>
</evidence>
<keyword evidence="3" id="KW-1185">Reference proteome</keyword>
<dbReference type="PANTHER" id="PTHR46623">
    <property type="entry name" value="CARBOXYMETHYLENEBUTENOLIDASE-RELATED"/>
    <property type="match status" value="1"/>
</dbReference>
<dbReference type="Proteomes" id="UP000001422">
    <property type="component" value="Chromosome"/>
</dbReference>
<accession>Q7UA09</accession>
<dbReference type="Gene3D" id="3.40.50.1820">
    <property type="entry name" value="alpha/beta hydrolase"/>
    <property type="match status" value="1"/>
</dbReference>
<dbReference type="InterPro" id="IPR029058">
    <property type="entry name" value="AB_hydrolase_fold"/>
</dbReference>
<evidence type="ECO:0000259" key="1">
    <source>
        <dbReference type="Pfam" id="PF01738"/>
    </source>
</evidence>
<dbReference type="SUPFAM" id="SSF53474">
    <property type="entry name" value="alpha/beta-Hydrolases"/>
    <property type="match status" value="1"/>
</dbReference>
<dbReference type="HOGENOM" id="CLU_054590_7_3_3"/>
<dbReference type="EMBL" id="BX569689">
    <property type="protein sequence ID" value="CAE06607.1"/>
    <property type="molecule type" value="Genomic_DNA"/>
</dbReference>
<feature type="domain" description="Dienelactone hydrolase" evidence="1">
    <location>
        <begin position="54"/>
        <end position="260"/>
    </location>
</feature>
<dbReference type="InterPro" id="IPR002925">
    <property type="entry name" value="Dienelactn_hydro"/>
</dbReference>
<keyword evidence="2" id="KW-0378">Hydrolase</keyword>
<dbReference type="STRING" id="84588.SYNW0092"/>
<dbReference type="PANTHER" id="PTHR46623:SF6">
    <property type="entry name" value="ALPHA_BETA-HYDROLASES SUPERFAMILY PROTEIN"/>
    <property type="match status" value="1"/>
</dbReference>
<dbReference type="AlphaFoldDB" id="Q7UA09"/>
<sequence>MVTIGGVACGPVTISESTSAGWVSVAIGPLPLRCWWSPPAGCRRDIDNISIENRAYIVLPEVFGVNAWVRSVADRLAAQGIPALAVPLFARTAPELELAYESCDLAQGRAHKDATTASQILSDVSAAVAWLQQRCPNAAIDLAGFCFGGHAALLAATLPQIRHSFDFYGAGVSRMRPGGGAPSLELLPQVSGQLTCVCGSADPLIPEEDRTTIRSALAAADPSGKRMSYIEIDGVDHGFMCEARGSFDADASALGWQLMLA</sequence>
<name>Q7UA09_PARMW</name>
<evidence type="ECO:0000313" key="3">
    <source>
        <dbReference type="Proteomes" id="UP000001422"/>
    </source>
</evidence>
<dbReference type="ESTHER" id="synpx-q7ua09">
    <property type="family name" value="Dienelactone_hydrolase"/>
</dbReference>
<dbReference type="GO" id="GO:0008806">
    <property type="term" value="F:carboxymethylenebutenolidase activity"/>
    <property type="evidence" value="ECO:0007669"/>
    <property type="project" value="UniProtKB-EC"/>
</dbReference>
<dbReference type="EC" id="3.1.1.45" evidence="2"/>
<dbReference type="RefSeq" id="WP_011126970.1">
    <property type="nucleotide sequence ID" value="NC_005070.1"/>
</dbReference>
<protein>
    <submittedName>
        <fullName evidence="2">Possible carboxymethylenebutenolidase</fullName>
        <ecNumber evidence="2">3.1.1.45</ecNumber>
    </submittedName>
</protein>
<dbReference type="eggNOG" id="COG0412">
    <property type="taxonomic scope" value="Bacteria"/>
</dbReference>